<feature type="modified residue" description="4-aspartylphosphate" evidence="6">
    <location>
        <position position="54"/>
    </location>
</feature>
<feature type="domain" description="Response regulatory" evidence="8">
    <location>
        <begin position="7"/>
        <end position="116"/>
    </location>
</feature>
<dbReference type="Pfam" id="PF00072">
    <property type="entry name" value="Response_reg"/>
    <property type="match status" value="1"/>
</dbReference>
<dbReference type="GO" id="GO:0032993">
    <property type="term" value="C:protein-DNA complex"/>
    <property type="evidence" value="ECO:0007669"/>
    <property type="project" value="TreeGrafter"/>
</dbReference>
<gene>
    <name evidence="10" type="ORF">HSR6_1629</name>
    <name evidence="9" type="ORF">HTSR_1559</name>
</gene>
<evidence type="ECO:0000313" key="11">
    <source>
        <dbReference type="Proteomes" id="UP000185608"/>
    </source>
</evidence>
<evidence type="ECO:0000256" key="2">
    <source>
        <dbReference type="ARBA" id="ARBA00023012"/>
    </source>
</evidence>
<evidence type="ECO:0000256" key="1">
    <source>
        <dbReference type="ARBA" id="ARBA00022553"/>
    </source>
</evidence>
<dbReference type="PANTHER" id="PTHR48111:SF1">
    <property type="entry name" value="TWO-COMPONENT RESPONSE REGULATOR ORR33"/>
    <property type="match status" value="1"/>
</dbReference>
<evidence type="ECO:0000313" key="10">
    <source>
        <dbReference type="EMBL" id="APE96069.1"/>
    </source>
</evidence>
<dbReference type="GO" id="GO:0005829">
    <property type="term" value="C:cytosol"/>
    <property type="evidence" value="ECO:0007669"/>
    <property type="project" value="TreeGrafter"/>
</dbReference>
<keyword evidence="3" id="KW-0805">Transcription regulation</keyword>
<keyword evidence="1 6" id="KW-0597">Phosphoprotein</keyword>
<keyword evidence="2" id="KW-0902">Two-component regulatory system</keyword>
<keyword evidence="7" id="KW-0175">Coiled coil</keyword>
<feature type="coiled-coil region" evidence="7">
    <location>
        <begin position="146"/>
        <end position="173"/>
    </location>
</feature>
<proteinExistence type="predicted"/>
<name>A0A1D8S5V7_9EURY</name>
<dbReference type="KEGG" id="halh:HTSR_1559"/>
<dbReference type="InterPro" id="IPR011006">
    <property type="entry name" value="CheY-like_superfamily"/>
</dbReference>
<evidence type="ECO:0000256" key="7">
    <source>
        <dbReference type="SAM" id="Coils"/>
    </source>
</evidence>
<dbReference type="RefSeq" id="WP_070365404.1">
    <property type="nucleotide sequence ID" value="NZ_CP016070.1"/>
</dbReference>
<evidence type="ECO:0000256" key="5">
    <source>
        <dbReference type="ARBA" id="ARBA00023163"/>
    </source>
</evidence>
<protein>
    <submittedName>
        <fullName evidence="9">Response regulator receiver protein</fullName>
    </submittedName>
</protein>
<dbReference type="GO" id="GO:0000976">
    <property type="term" value="F:transcription cis-regulatory region binding"/>
    <property type="evidence" value="ECO:0007669"/>
    <property type="project" value="TreeGrafter"/>
</dbReference>
<evidence type="ECO:0000256" key="6">
    <source>
        <dbReference type="PROSITE-ProRule" id="PRU00169"/>
    </source>
</evidence>
<accession>A0A1J1ADU2</accession>
<dbReference type="PANTHER" id="PTHR48111">
    <property type="entry name" value="REGULATOR OF RPOS"/>
    <property type="match status" value="1"/>
</dbReference>
<dbReference type="Pfam" id="PF08663">
    <property type="entry name" value="HalX"/>
    <property type="match status" value="1"/>
</dbReference>
<dbReference type="EMBL" id="CP016070">
    <property type="protein sequence ID" value="AOW80732.1"/>
    <property type="molecule type" value="Genomic_DNA"/>
</dbReference>
<reference evidence="10" key="3">
    <citation type="journal article" date="2017" name="ISME J.">
        <title>Discovery of anaerobic lithoheterotrophic haloarchaea, ubiquitous in hypersaline habitats.</title>
        <authorList>
            <person name="Sorokin D.Y."/>
            <person name="Messina E."/>
            <person name="Smedile F."/>
            <person name="Roman P."/>
            <person name="Damste J.S.S."/>
            <person name="Ciordia S."/>
            <person name="Mena M.C."/>
            <person name="Ferrer M."/>
            <person name="Golyshin P.N."/>
            <person name="Kublanov I.V."/>
            <person name="Samarov N.I."/>
            <person name="Toshchakov S.V."/>
            <person name="La Cono V."/>
            <person name="Yakimov M.M."/>
        </authorList>
    </citation>
    <scope>NUCLEOTIDE SEQUENCE</scope>
    <source>
        <strain evidence="10">HSR6</strain>
    </source>
</reference>
<dbReference type="Proteomes" id="UP000185608">
    <property type="component" value="Chromosome"/>
</dbReference>
<evidence type="ECO:0000256" key="3">
    <source>
        <dbReference type="ARBA" id="ARBA00023015"/>
    </source>
</evidence>
<dbReference type="Gene3D" id="3.40.50.2300">
    <property type="match status" value="1"/>
</dbReference>
<dbReference type="InterPro" id="IPR013971">
    <property type="entry name" value="HalX_domain"/>
</dbReference>
<sequence>MSEATPTVLIVDDEVNITELFGVWLEAAYDVRMANSGEEALAELDESVDVVLLDRRMPGLSGDEVLEEIRDRGYDCRVAMVTAVDPDFDVIEMGFDDYLTKPIDREGLESAIESLLDRKEYDDAMQEYYALTSKKAALESSKPASELEASEEYAELKAEIETLEGDLEGALETESDFESAFRDLD</sequence>
<dbReference type="STRING" id="1873524.HSR6_1629"/>
<keyword evidence="12" id="KW-1185">Reference proteome</keyword>
<evidence type="ECO:0000256" key="4">
    <source>
        <dbReference type="ARBA" id="ARBA00023125"/>
    </source>
</evidence>
<dbReference type="CDD" id="cd17574">
    <property type="entry name" value="REC_OmpR"/>
    <property type="match status" value="1"/>
</dbReference>
<dbReference type="AlphaFoldDB" id="A0A1D8S5V7"/>
<dbReference type="PATRIC" id="fig|1855411.3.peg.1561"/>
<organism evidence="9 11">
    <name type="scientific">Halodesulfurarchaeum formicicum</name>
    <dbReference type="NCBI Taxonomy" id="1873524"/>
    <lineage>
        <taxon>Archaea</taxon>
        <taxon>Methanobacteriati</taxon>
        <taxon>Methanobacteriota</taxon>
        <taxon>Stenosarchaea group</taxon>
        <taxon>Halobacteria</taxon>
        <taxon>Halobacteriales</taxon>
        <taxon>Halobacteriaceae</taxon>
        <taxon>Halodesulfurarchaeum</taxon>
    </lineage>
</organism>
<accession>A0A1D8S5V7</accession>
<keyword evidence="4" id="KW-0238">DNA-binding</keyword>
<dbReference type="InterPro" id="IPR001789">
    <property type="entry name" value="Sig_transdc_resp-reg_receiver"/>
</dbReference>
<dbReference type="GO" id="GO:0000156">
    <property type="term" value="F:phosphorelay response regulator activity"/>
    <property type="evidence" value="ECO:0007669"/>
    <property type="project" value="TreeGrafter"/>
</dbReference>
<evidence type="ECO:0000313" key="12">
    <source>
        <dbReference type="Proteomes" id="UP000186165"/>
    </source>
</evidence>
<reference evidence="9 11" key="1">
    <citation type="submission" date="2016-06" db="EMBL/GenBank/DDBJ databases">
        <title>Discovery of anaerobic lithoheterotrophic haloarchaeon capable of sulfur respiration by hydrogen and formate.</title>
        <authorList>
            <person name="Sorokin D.Y."/>
            <person name="Kublanov I.V."/>
            <person name="Roman P."/>
            <person name="Sinninghe Damste J.S."/>
            <person name="Golyshin P.N."/>
            <person name="Rojo D."/>
            <person name="Ciordia S."/>
            <person name="Mena Md.C."/>
            <person name="Ferrer M."/>
            <person name="Smedile F."/>
            <person name="Messina E."/>
            <person name="La Cono V."/>
            <person name="Yakimov M.M."/>
        </authorList>
    </citation>
    <scope>NUCLEOTIDE SEQUENCE [LARGE SCALE GENOMIC DNA]</scope>
    <source>
        <strain evidence="9 11">HTSR1</strain>
    </source>
</reference>
<dbReference type="GeneID" id="30418157"/>
<evidence type="ECO:0000313" key="9">
    <source>
        <dbReference type="EMBL" id="AOW80732.1"/>
    </source>
</evidence>
<dbReference type="Proteomes" id="UP000186165">
    <property type="component" value="Chromosome"/>
</dbReference>
<dbReference type="KEGG" id="hhsr:HSR6_1629"/>
<keyword evidence="5" id="KW-0804">Transcription</keyword>
<evidence type="ECO:0000259" key="8">
    <source>
        <dbReference type="PROSITE" id="PS50110"/>
    </source>
</evidence>
<dbReference type="GO" id="GO:0006355">
    <property type="term" value="P:regulation of DNA-templated transcription"/>
    <property type="evidence" value="ECO:0007669"/>
    <property type="project" value="TreeGrafter"/>
</dbReference>
<dbReference type="SUPFAM" id="SSF52172">
    <property type="entry name" value="CheY-like"/>
    <property type="match status" value="1"/>
</dbReference>
<dbReference type="EMBL" id="CP016804">
    <property type="protein sequence ID" value="APE96069.1"/>
    <property type="molecule type" value="Genomic_DNA"/>
</dbReference>
<dbReference type="PROSITE" id="PS50110">
    <property type="entry name" value="RESPONSE_REGULATORY"/>
    <property type="match status" value="1"/>
</dbReference>
<dbReference type="SMART" id="SM00448">
    <property type="entry name" value="REC"/>
    <property type="match status" value="1"/>
</dbReference>
<dbReference type="InterPro" id="IPR039420">
    <property type="entry name" value="WalR-like"/>
</dbReference>
<reference evidence="12" key="2">
    <citation type="submission" date="2016-08" db="EMBL/GenBank/DDBJ databases">
        <title>Discovery of first anaerobic lithoheterotrophic haloarchae widely represented in hypersaline habitats.</title>
        <authorList>
            <person name="Sorokin D.Y."/>
            <person name="Kublanov I.V."/>
            <person name="Roman P."/>
            <person name="Sinninghe Damste J.S."/>
            <person name="Golyshin P.N."/>
            <person name="Rojo D."/>
            <person name="Ciordia S."/>
            <person name="Mena Md.C."/>
            <person name="Ferrer M."/>
            <person name="Smedile F."/>
            <person name="Messina E."/>
            <person name="La Cono V."/>
            <person name="Yakimov M.M."/>
        </authorList>
    </citation>
    <scope>NUCLEOTIDE SEQUENCE [LARGE SCALE GENOMIC DNA]</scope>
    <source>
        <strain evidence="12">HSR6</strain>
    </source>
</reference>
<dbReference type="OrthoDB" id="86314at2157"/>